<dbReference type="SUPFAM" id="SSF52172">
    <property type="entry name" value="CheY-like"/>
    <property type="match status" value="1"/>
</dbReference>
<comment type="caution">
    <text evidence="7">The sequence shown here is derived from an EMBL/GenBank/DDBJ whole genome shotgun (WGS) entry which is preliminary data.</text>
</comment>
<evidence type="ECO:0000313" key="7">
    <source>
        <dbReference type="EMBL" id="TBL75714.1"/>
    </source>
</evidence>
<dbReference type="Gene3D" id="1.10.10.60">
    <property type="entry name" value="Homeodomain-like"/>
    <property type="match status" value="2"/>
</dbReference>
<dbReference type="SUPFAM" id="SSF46689">
    <property type="entry name" value="Homeodomain-like"/>
    <property type="match status" value="2"/>
</dbReference>
<keyword evidence="3" id="KW-0804">Transcription</keyword>
<organism evidence="7 8">
    <name type="scientific">Paenibacillus thalictri</name>
    <dbReference type="NCBI Taxonomy" id="2527873"/>
    <lineage>
        <taxon>Bacteria</taxon>
        <taxon>Bacillati</taxon>
        <taxon>Bacillota</taxon>
        <taxon>Bacilli</taxon>
        <taxon>Bacillales</taxon>
        <taxon>Paenibacillaceae</taxon>
        <taxon>Paenibacillus</taxon>
    </lineage>
</organism>
<dbReference type="OrthoDB" id="9794370at2"/>
<reference evidence="7 8" key="1">
    <citation type="submission" date="2019-02" db="EMBL/GenBank/DDBJ databases">
        <title>Paenibacillus sp. nov., isolated from surface-sterilized tissue of Thalictrum simplex L.</title>
        <authorList>
            <person name="Tuo L."/>
        </authorList>
    </citation>
    <scope>NUCLEOTIDE SEQUENCE [LARGE SCALE GENOMIC DNA]</scope>
    <source>
        <strain evidence="7 8">N2SHLJ1</strain>
    </source>
</reference>
<dbReference type="RefSeq" id="WP_131015625.1">
    <property type="nucleotide sequence ID" value="NZ_SIRE01000016.1"/>
</dbReference>
<dbReference type="InterPro" id="IPR001789">
    <property type="entry name" value="Sig_transdc_resp-reg_receiver"/>
</dbReference>
<dbReference type="GO" id="GO:0043565">
    <property type="term" value="F:sequence-specific DNA binding"/>
    <property type="evidence" value="ECO:0007669"/>
    <property type="project" value="InterPro"/>
</dbReference>
<feature type="domain" description="HTH araC/xylS-type" evidence="5">
    <location>
        <begin position="440"/>
        <end position="538"/>
    </location>
</feature>
<feature type="domain" description="Response regulatory" evidence="6">
    <location>
        <begin position="2"/>
        <end position="119"/>
    </location>
</feature>
<keyword evidence="2" id="KW-0238">DNA-binding</keyword>
<dbReference type="GO" id="GO:0000160">
    <property type="term" value="P:phosphorelay signal transduction system"/>
    <property type="evidence" value="ECO:0007669"/>
    <property type="project" value="InterPro"/>
</dbReference>
<keyword evidence="8" id="KW-1185">Reference proteome</keyword>
<dbReference type="CDD" id="cd17536">
    <property type="entry name" value="REC_YesN-like"/>
    <property type="match status" value="1"/>
</dbReference>
<proteinExistence type="predicted"/>
<dbReference type="Pfam" id="PF17853">
    <property type="entry name" value="GGDEF_2"/>
    <property type="match status" value="1"/>
</dbReference>
<gene>
    <name evidence="7" type="ORF">EYB31_22240</name>
</gene>
<evidence type="ECO:0000256" key="4">
    <source>
        <dbReference type="PROSITE-ProRule" id="PRU00169"/>
    </source>
</evidence>
<dbReference type="GO" id="GO:0003700">
    <property type="term" value="F:DNA-binding transcription factor activity"/>
    <property type="evidence" value="ECO:0007669"/>
    <property type="project" value="InterPro"/>
</dbReference>
<evidence type="ECO:0000256" key="3">
    <source>
        <dbReference type="ARBA" id="ARBA00023163"/>
    </source>
</evidence>
<accession>A0A4V2J3U7</accession>
<dbReference type="EMBL" id="SIRE01000016">
    <property type="protein sequence ID" value="TBL75714.1"/>
    <property type="molecule type" value="Genomic_DNA"/>
</dbReference>
<dbReference type="Proteomes" id="UP000293142">
    <property type="component" value="Unassembled WGS sequence"/>
</dbReference>
<keyword evidence="1" id="KW-0805">Transcription regulation</keyword>
<dbReference type="InterPro" id="IPR009057">
    <property type="entry name" value="Homeodomain-like_sf"/>
</dbReference>
<dbReference type="InterPro" id="IPR018060">
    <property type="entry name" value="HTH_AraC"/>
</dbReference>
<evidence type="ECO:0000313" key="8">
    <source>
        <dbReference type="Proteomes" id="UP000293142"/>
    </source>
</evidence>
<dbReference type="Gene3D" id="3.40.50.2300">
    <property type="match status" value="1"/>
</dbReference>
<dbReference type="PANTHER" id="PTHR43280">
    <property type="entry name" value="ARAC-FAMILY TRANSCRIPTIONAL REGULATOR"/>
    <property type="match status" value="1"/>
</dbReference>
<evidence type="ECO:0000256" key="2">
    <source>
        <dbReference type="ARBA" id="ARBA00023125"/>
    </source>
</evidence>
<evidence type="ECO:0000256" key="1">
    <source>
        <dbReference type="ARBA" id="ARBA00023015"/>
    </source>
</evidence>
<dbReference type="Pfam" id="PF00072">
    <property type="entry name" value="Response_reg"/>
    <property type="match status" value="1"/>
</dbReference>
<dbReference type="Pfam" id="PF12833">
    <property type="entry name" value="HTH_18"/>
    <property type="match status" value="1"/>
</dbReference>
<dbReference type="PROSITE" id="PS00041">
    <property type="entry name" value="HTH_ARAC_FAMILY_1"/>
    <property type="match status" value="1"/>
</dbReference>
<dbReference type="PROSITE" id="PS01124">
    <property type="entry name" value="HTH_ARAC_FAMILY_2"/>
    <property type="match status" value="1"/>
</dbReference>
<protein>
    <submittedName>
        <fullName evidence="7">Response regulator</fullName>
    </submittedName>
</protein>
<dbReference type="AlphaFoldDB" id="A0A4V2J3U7"/>
<feature type="modified residue" description="4-aspartylphosphate" evidence="4">
    <location>
        <position position="54"/>
    </location>
</feature>
<dbReference type="InterPro" id="IPR011006">
    <property type="entry name" value="CheY-like_superfamily"/>
</dbReference>
<name>A0A4V2J3U7_9BACL</name>
<dbReference type="PROSITE" id="PS50110">
    <property type="entry name" value="RESPONSE_REGULATORY"/>
    <property type="match status" value="1"/>
</dbReference>
<sequence length="543" mass="61231">MNVLIVDDETQIRRWLDVLLRKTDLPLDIVASCGNGREALEICRQQPVDIVITDIKMPLMDGIDLIRALKDEAPHIRTVILSSYSEFHYASEALKAGARDYLLKAEITVDGLKNVIGKVAAELEQEQTRVQEVHELKSTLNSHQYALRSLYFNELLRGKTLDEQEFGQKMETFRLRLKPKHIVLMLIRLDSALEEETNAKIRDIGLLDSAVLNIVDETLQSEVGCGGCFVCESGFYAALFNTRPTGERSLRESVQLYAHRIVSHLQTYLGISVSVGISLPAMDAASLPRQFEEAGEALNRKQFYGNKAIALYQDEQGAARTETVQWRDTLGELSLLLDRGQFIPAMQCVDAFLQEAERKKWLSGKEMRAFALEAVFLVQRARRTLKGASDSPSVQERDTPHDEIAEQTSFRQIKEWLLAKVKAGLTEAEAARHPYSEAIRKVCSYVQSEYASDISLQNAADSVHLNKTYLSELFKKETGVSFNDYVTQVRIDRAQAMIRSGETKMGMLAEQVGYPDGSYFTKVFKKMTGMTPLEYKQSHGVKN</sequence>
<dbReference type="InterPro" id="IPR018062">
    <property type="entry name" value="HTH_AraC-typ_CS"/>
</dbReference>
<dbReference type="SMART" id="SM00342">
    <property type="entry name" value="HTH_ARAC"/>
    <property type="match status" value="1"/>
</dbReference>
<dbReference type="SMART" id="SM00448">
    <property type="entry name" value="REC"/>
    <property type="match status" value="1"/>
</dbReference>
<evidence type="ECO:0000259" key="6">
    <source>
        <dbReference type="PROSITE" id="PS50110"/>
    </source>
</evidence>
<dbReference type="PANTHER" id="PTHR43280:SF28">
    <property type="entry name" value="HTH-TYPE TRANSCRIPTIONAL ACTIVATOR RHAS"/>
    <property type="match status" value="1"/>
</dbReference>
<keyword evidence="4" id="KW-0597">Phosphoprotein</keyword>
<dbReference type="InterPro" id="IPR041522">
    <property type="entry name" value="CdaR_GGDEF"/>
</dbReference>
<evidence type="ECO:0000259" key="5">
    <source>
        <dbReference type="PROSITE" id="PS01124"/>
    </source>
</evidence>